<evidence type="ECO:0000313" key="2">
    <source>
        <dbReference type="EMBL" id="GAN00634.1"/>
    </source>
</evidence>
<evidence type="ECO:0000313" key="3">
    <source>
        <dbReference type="Proteomes" id="UP000053815"/>
    </source>
</evidence>
<name>A0A0C9M3I9_9FUNG</name>
<gene>
    <name evidence="2" type="ORF">MAM1_0001c00056</name>
</gene>
<dbReference type="Proteomes" id="UP000053815">
    <property type="component" value="Unassembled WGS sequence"/>
</dbReference>
<accession>A0A0C9M3I9</accession>
<dbReference type="EMBL" id="DF836290">
    <property type="protein sequence ID" value="GAN00634.1"/>
    <property type="molecule type" value="Genomic_DNA"/>
</dbReference>
<keyword evidence="3" id="KW-1185">Reference proteome</keyword>
<protein>
    <submittedName>
        <fullName evidence="2">Uncharacterized protein</fullName>
    </submittedName>
</protein>
<sequence length="99" mass="10606">MIYDVFTAFFERKSRASTIQPAVAIETTIKALGHVNMSVNIATNVSFEDENEVGAVDSKANDNDTANAVETTTVIISGHAEQEATDDVALPPTANYSEI</sequence>
<proteinExistence type="predicted"/>
<dbReference type="AlphaFoldDB" id="A0A0C9M3I9"/>
<evidence type="ECO:0000256" key="1">
    <source>
        <dbReference type="SAM" id="MobiDB-lite"/>
    </source>
</evidence>
<feature type="region of interest" description="Disordered" evidence="1">
    <location>
        <begin position="80"/>
        <end position="99"/>
    </location>
</feature>
<organism evidence="2">
    <name type="scientific">Mucor ambiguus</name>
    <dbReference type="NCBI Taxonomy" id="91626"/>
    <lineage>
        <taxon>Eukaryota</taxon>
        <taxon>Fungi</taxon>
        <taxon>Fungi incertae sedis</taxon>
        <taxon>Mucoromycota</taxon>
        <taxon>Mucoromycotina</taxon>
        <taxon>Mucoromycetes</taxon>
        <taxon>Mucorales</taxon>
        <taxon>Mucorineae</taxon>
        <taxon>Mucoraceae</taxon>
        <taxon>Mucor</taxon>
    </lineage>
</organism>
<reference evidence="2" key="1">
    <citation type="submission" date="2014-09" db="EMBL/GenBank/DDBJ databases">
        <title>Draft genome sequence of an oleaginous Mucoromycotina fungus Mucor ambiguus NBRC6742.</title>
        <authorList>
            <person name="Takeda I."/>
            <person name="Yamane N."/>
            <person name="Morita T."/>
            <person name="Tamano K."/>
            <person name="Machida M."/>
            <person name="Baker S."/>
            <person name="Koike H."/>
        </authorList>
    </citation>
    <scope>NUCLEOTIDE SEQUENCE</scope>
    <source>
        <strain evidence="2">NBRC 6742</strain>
    </source>
</reference>